<accession>A0A1J5QIG8</accession>
<keyword evidence="1" id="KW-1133">Transmembrane helix</keyword>
<protein>
    <submittedName>
        <fullName evidence="2">Uncharacterized protein</fullName>
    </submittedName>
</protein>
<dbReference type="AlphaFoldDB" id="A0A1J5QIG8"/>
<comment type="caution">
    <text evidence="2">The sequence shown here is derived from an EMBL/GenBank/DDBJ whole genome shotgun (WGS) entry which is preliminary data.</text>
</comment>
<keyword evidence="1" id="KW-0812">Transmembrane</keyword>
<evidence type="ECO:0000256" key="1">
    <source>
        <dbReference type="SAM" id="Phobius"/>
    </source>
</evidence>
<sequence length="33" mass="3600">MKTPLDTATGTIVLGLLLTLVLFLIVRRLVVGY</sequence>
<organism evidence="2">
    <name type="scientific">mine drainage metagenome</name>
    <dbReference type="NCBI Taxonomy" id="410659"/>
    <lineage>
        <taxon>unclassified sequences</taxon>
        <taxon>metagenomes</taxon>
        <taxon>ecological metagenomes</taxon>
    </lineage>
</organism>
<name>A0A1J5QIG8_9ZZZZ</name>
<feature type="transmembrane region" description="Helical" evidence="1">
    <location>
        <begin position="12"/>
        <end position="30"/>
    </location>
</feature>
<keyword evidence="1" id="KW-0472">Membrane</keyword>
<evidence type="ECO:0000313" key="2">
    <source>
        <dbReference type="EMBL" id="OIQ83280.1"/>
    </source>
</evidence>
<dbReference type="EMBL" id="MLJW01000717">
    <property type="protein sequence ID" value="OIQ83280.1"/>
    <property type="molecule type" value="Genomic_DNA"/>
</dbReference>
<gene>
    <name evidence="2" type="ORF">GALL_349130</name>
</gene>
<reference evidence="2" key="1">
    <citation type="submission" date="2016-10" db="EMBL/GenBank/DDBJ databases">
        <title>Sequence of Gallionella enrichment culture.</title>
        <authorList>
            <person name="Poehlein A."/>
            <person name="Muehling M."/>
            <person name="Daniel R."/>
        </authorList>
    </citation>
    <scope>NUCLEOTIDE SEQUENCE</scope>
</reference>
<proteinExistence type="predicted"/>